<gene>
    <name evidence="2" type="ORF">Vretifemale_10306</name>
    <name evidence="3" type="ORF">Vretimale_1179</name>
</gene>
<proteinExistence type="predicted"/>
<dbReference type="Proteomes" id="UP000747110">
    <property type="component" value="Unassembled WGS sequence"/>
</dbReference>
<dbReference type="EMBL" id="BNCQ01000002">
    <property type="protein sequence ID" value="GIL95090.1"/>
    <property type="molecule type" value="Genomic_DNA"/>
</dbReference>
<dbReference type="AlphaFoldDB" id="A0A8J4D4A0"/>
<organism evidence="3 4">
    <name type="scientific">Volvox reticuliferus</name>
    <dbReference type="NCBI Taxonomy" id="1737510"/>
    <lineage>
        <taxon>Eukaryota</taxon>
        <taxon>Viridiplantae</taxon>
        <taxon>Chlorophyta</taxon>
        <taxon>core chlorophytes</taxon>
        <taxon>Chlorophyceae</taxon>
        <taxon>CS clade</taxon>
        <taxon>Chlamydomonadales</taxon>
        <taxon>Volvocaceae</taxon>
        <taxon>Volvox</taxon>
    </lineage>
</organism>
<evidence type="ECO:0000259" key="1">
    <source>
        <dbReference type="Pfam" id="PF14251"/>
    </source>
</evidence>
<evidence type="ECO:0000313" key="4">
    <source>
        <dbReference type="Proteomes" id="UP000722791"/>
    </source>
</evidence>
<evidence type="ECO:0000313" key="3">
    <source>
        <dbReference type="EMBL" id="GIL95090.1"/>
    </source>
</evidence>
<evidence type="ECO:0000313" key="2">
    <source>
        <dbReference type="EMBL" id="GIL81261.1"/>
    </source>
</evidence>
<feature type="domain" description="DUF4346" evidence="1">
    <location>
        <begin position="63"/>
        <end position="142"/>
    </location>
</feature>
<dbReference type="OrthoDB" id="2138860at2759"/>
<comment type="caution">
    <text evidence="3">The sequence shown here is derived from an EMBL/GenBank/DDBJ whole genome shotgun (WGS) entry which is preliminary data.</text>
</comment>
<evidence type="ECO:0000313" key="5">
    <source>
        <dbReference type="Proteomes" id="UP000747110"/>
    </source>
</evidence>
<accession>A0A8J4D4A0</accession>
<reference evidence="3" key="1">
    <citation type="journal article" date="2021" name="Proc. Natl. Acad. Sci. U.S.A.">
        <title>Three genomes in the algal genus Volvox reveal the fate of a haploid sex-determining region after a transition to homothallism.</title>
        <authorList>
            <person name="Yamamoto K."/>
            <person name="Hamaji T."/>
            <person name="Kawai-Toyooka H."/>
            <person name="Matsuzaki R."/>
            <person name="Takahashi F."/>
            <person name="Nishimura Y."/>
            <person name="Kawachi M."/>
            <person name="Noguchi H."/>
            <person name="Minakuchi Y."/>
            <person name="Umen J.G."/>
            <person name="Toyoda A."/>
            <person name="Nozaki H."/>
        </authorList>
    </citation>
    <scope>NUCLEOTIDE SEQUENCE</scope>
    <source>
        <strain evidence="3">NIES-3785</strain>
        <strain evidence="2">NIES-3786</strain>
    </source>
</reference>
<sequence>MLQQFQPCTFKFGRHRTVACPRCKVQPFQARASSCTWTGTVDSAAAESLKAIDDALSWRPLQLDPAGYFIIRIDKEAREIIADHYSNNINEKGLAVDDETGEVIGCRPGRAMRLPRRTFRGRTAKEISIRILEEPSQVHQQHQQPDLVGISAEKQAQHQQRHILPWITRLEHANYLGREFVRAEHALLTGADYVQD</sequence>
<name>A0A8J4D4A0_9CHLO</name>
<dbReference type="Proteomes" id="UP000722791">
    <property type="component" value="Unassembled WGS sequence"/>
</dbReference>
<feature type="domain" description="DUF4346" evidence="1">
    <location>
        <begin position="167"/>
        <end position="196"/>
    </location>
</feature>
<dbReference type="InterPro" id="IPR025595">
    <property type="entry name" value="PterinBD-DUF4346"/>
</dbReference>
<protein>
    <recommendedName>
        <fullName evidence="1">DUF4346 domain-containing protein</fullName>
    </recommendedName>
</protein>
<keyword evidence="5" id="KW-1185">Reference proteome</keyword>
<dbReference type="Pfam" id="PF14251">
    <property type="entry name" value="PterinBD-DUF4346"/>
    <property type="match status" value="2"/>
</dbReference>
<dbReference type="EMBL" id="BNCP01000021">
    <property type="protein sequence ID" value="GIL81261.1"/>
    <property type="molecule type" value="Genomic_DNA"/>
</dbReference>